<feature type="region of interest" description="Disordered" evidence="1">
    <location>
        <begin position="251"/>
        <end position="358"/>
    </location>
</feature>
<organism evidence="2 3">
    <name type="scientific">Streptomyces lasiicapitis</name>
    <dbReference type="NCBI Taxonomy" id="1923961"/>
    <lineage>
        <taxon>Bacteria</taxon>
        <taxon>Bacillati</taxon>
        <taxon>Actinomycetota</taxon>
        <taxon>Actinomycetes</taxon>
        <taxon>Kitasatosporales</taxon>
        <taxon>Streptomycetaceae</taxon>
        <taxon>Streptomyces</taxon>
    </lineage>
</organism>
<feature type="compositionally biased region" description="Basic and acidic residues" evidence="1">
    <location>
        <begin position="340"/>
        <end position="352"/>
    </location>
</feature>
<dbReference type="Proteomes" id="UP000656881">
    <property type="component" value="Unassembled WGS sequence"/>
</dbReference>
<sequence>MLVESLGVEHLELQAQEHQVEDHEVQAARTRAQQTGAVGLGLQGAVRRRHPLGRLLQRVMEADGGPLRVRARGDAARDERRQVLGGRRTGLAARTVRGPRRDTVHAERTPVGAVQVPGDEVPAALGAHKPVRLHDAAALAAAVVPVVEAQPLRVPADGGEFGQHGGVDGGLAARGVQHRHGERVQRADTAAQPAGQHLFELAESPHRTLPDALDALPGGGPEPHRHGHRLVVVKQQRRQLGPRPQLIAPARARTGVHGIPELAKPIDVPPHRTRRDPEPLREITTGPLPMGLQQGQQLEQPSGGLQHAPDSPPARGQQRSAMPARECPHAPAGGESARPAFEDEARRAEKGGEGAQPP</sequence>
<proteinExistence type="predicted"/>
<comment type="caution">
    <text evidence="2">The sequence shown here is derived from an EMBL/GenBank/DDBJ whole genome shotgun (WGS) entry which is preliminary data.</text>
</comment>
<feature type="compositionally biased region" description="Low complexity" evidence="1">
    <location>
        <begin position="286"/>
        <end position="306"/>
    </location>
</feature>
<evidence type="ECO:0000313" key="3">
    <source>
        <dbReference type="Proteomes" id="UP000656881"/>
    </source>
</evidence>
<accession>A0ABQ2MT90</accession>
<protein>
    <submittedName>
        <fullName evidence="2">Uncharacterized protein</fullName>
    </submittedName>
</protein>
<dbReference type="EMBL" id="BMNG01000022">
    <property type="protein sequence ID" value="GGO57881.1"/>
    <property type="molecule type" value="Genomic_DNA"/>
</dbReference>
<feature type="region of interest" description="Disordered" evidence="1">
    <location>
        <begin position="170"/>
        <end position="190"/>
    </location>
</feature>
<name>A0ABQ2MT90_9ACTN</name>
<evidence type="ECO:0000313" key="2">
    <source>
        <dbReference type="EMBL" id="GGO57881.1"/>
    </source>
</evidence>
<feature type="region of interest" description="Disordered" evidence="1">
    <location>
        <begin position="203"/>
        <end position="226"/>
    </location>
</feature>
<reference evidence="3" key="1">
    <citation type="journal article" date="2019" name="Int. J. Syst. Evol. Microbiol.">
        <title>The Global Catalogue of Microorganisms (GCM) 10K type strain sequencing project: providing services to taxonomists for standard genome sequencing and annotation.</title>
        <authorList>
            <consortium name="The Broad Institute Genomics Platform"/>
            <consortium name="The Broad Institute Genome Sequencing Center for Infectious Disease"/>
            <person name="Wu L."/>
            <person name="Ma J."/>
        </authorList>
    </citation>
    <scope>NUCLEOTIDE SEQUENCE [LARGE SCALE GENOMIC DNA]</scope>
    <source>
        <strain evidence="3">CGMCC 4.7349</strain>
    </source>
</reference>
<keyword evidence="3" id="KW-1185">Reference proteome</keyword>
<evidence type="ECO:0000256" key="1">
    <source>
        <dbReference type="SAM" id="MobiDB-lite"/>
    </source>
</evidence>
<gene>
    <name evidence="2" type="ORF">GCM10012286_75750</name>
</gene>